<name>A0A152A0S4_TIELA</name>
<proteinExistence type="predicted"/>
<dbReference type="InParanoid" id="A0A152A0S4"/>
<organism evidence="4 5">
    <name type="scientific">Tieghemostelium lacteum</name>
    <name type="common">Slime mold</name>
    <name type="synonym">Dictyostelium lacteum</name>
    <dbReference type="NCBI Taxonomy" id="361077"/>
    <lineage>
        <taxon>Eukaryota</taxon>
        <taxon>Amoebozoa</taxon>
        <taxon>Evosea</taxon>
        <taxon>Eumycetozoa</taxon>
        <taxon>Dictyostelia</taxon>
        <taxon>Dictyosteliales</taxon>
        <taxon>Raperosteliaceae</taxon>
        <taxon>Tieghemostelium</taxon>
    </lineage>
</organism>
<keyword evidence="2" id="KW-1133">Transmembrane helix</keyword>
<keyword evidence="2" id="KW-0812">Transmembrane</keyword>
<evidence type="ECO:0000256" key="3">
    <source>
        <dbReference type="SAM" id="SignalP"/>
    </source>
</evidence>
<sequence length="980" mass="113033">MKLYSFLILLVCFDISFGLRVYNSENLFPLKTKSLDYQTSLSIVNYQLGFTLDFYEYYSDQLNASRFDNNNITLIDRTSSLVNTNSKNNSYLSNSIPFYFEPSLQIFRTSKFSFSNSYNIGNDKFEVFYGYNSSNSYNCLVAINGSSIYQLLNSTDINSSLVNSTLLQSIQVNCSRSLDGKNTCPLTLLNGTVVERAFPNNTSYVALQNCQIPNTLEYKVIISNNKPISMDIYGVDSKNVSTKIRYNWYGFQWSGFDVYDKFQSNSYLSEIQVLPIKDLSIPTSKQNIPINSTDLPLNISLPFYSVNQSEKIEFSIHFNSTNGVYFIQKRNDILTITTPKNFYLVKNDGKLISVANLNQRNISNFAKNETISSIDELNITMIHLLLEIPKFNLSLLNSTVQLYNEIPCNLYKGSVLLDGQLRNLSMLVVSSLWAFPGKYFNTKSQRIPLSMSIDQDRFDILWYFSNGVIKNNDIKNIPSINNIYSALVVVTQGYNNRIYDYYEDSQTNLLRSLSDDMISNPVFRFYQHPVASLYQNGSYISNSIFKENLESISKKAMLTPSLLSGKLPSIDIVYKYLISDAFEGGEMLYLDDQFYKGYETQFWRYQFTNISNNKYNVTYQNLPLSRVVIDINLMDFKTYWFPTQVNITLSFRDSKMDYNETKYLSTLFEWYNIYNGVEHPTTDFAFLDVLTSKTDNVDLFSNDFSTLPANTSQSEMYNKSISIPSFYSSYIHIDNIANDSFIYQIFDVSQNKNYTHQVFYADEYFSDNKEITLIYCKPDNYSPVVKVMKGNEFKGSFSTLEFLVNFDHYYYGNSSLIQRVFNNIPVQGFLFRRFGKNYEILFKEKQVNNRISVVPLQFSSRNDDGSNVEIFQFIMYSEHIPDWEREECKVAASYQLKVSIIAIVIVLGVVFINIAMVILLCCISKSHFAKRLNTLNPSEVENLRILTEQDKVDPNTNDDQQKLSENSAILNGATNDHDKI</sequence>
<evidence type="ECO:0000313" key="5">
    <source>
        <dbReference type="Proteomes" id="UP000076078"/>
    </source>
</evidence>
<feature type="transmembrane region" description="Helical" evidence="2">
    <location>
        <begin position="898"/>
        <end position="923"/>
    </location>
</feature>
<dbReference type="AlphaFoldDB" id="A0A152A0S4"/>
<feature type="signal peptide" evidence="3">
    <location>
        <begin position="1"/>
        <end position="18"/>
    </location>
</feature>
<reference evidence="4 5" key="1">
    <citation type="submission" date="2015-12" db="EMBL/GenBank/DDBJ databases">
        <title>Dictyostelia acquired genes for synthesis and detection of signals that induce cell-type specialization by lateral gene transfer from prokaryotes.</title>
        <authorList>
            <person name="Gloeckner G."/>
            <person name="Schaap P."/>
        </authorList>
    </citation>
    <scope>NUCLEOTIDE SEQUENCE [LARGE SCALE GENOMIC DNA]</scope>
    <source>
        <strain evidence="4 5">TK</strain>
    </source>
</reference>
<feature type="chain" id="PRO_5007593563" description="Transmembrane protein" evidence="3">
    <location>
        <begin position="19"/>
        <end position="980"/>
    </location>
</feature>
<dbReference type="EMBL" id="LODT01000020">
    <property type="protein sequence ID" value="KYQ99825.1"/>
    <property type="molecule type" value="Genomic_DNA"/>
</dbReference>
<feature type="compositionally biased region" description="Polar residues" evidence="1">
    <location>
        <begin position="954"/>
        <end position="974"/>
    </location>
</feature>
<evidence type="ECO:0008006" key="6">
    <source>
        <dbReference type="Google" id="ProtNLM"/>
    </source>
</evidence>
<evidence type="ECO:0000313" key="4">
    <source>
        <dbReference type="EMBL" id="KYQ99825.1"/>
    </source>
</evidence>
<accession>A0A152A0S4</accession>
<protein>
    <recommendedName>
        <fullName evidence="6">Transmembrane protein</fullName>
    </recommendedName>
</protein>
<keyword evidence="3" id="KW-0732">Signal</keyword>
<dbReference type="Proteomes" id="UP000076078">
    <property type="component" value="Unassembled WGS sequence"/>
</dbReference>
<keyword evidence="5" id="KW-1185">Reference proteome</keyword>
<evidence type="ECO:0000256" key="2">
    <source>
        <dbReference type="SAM" id="Phobius"/>
    </source>
</evidence>
<evidence type="ECO:0000256" key="1">
    <source>
        <dbReference type="SAM" id="MobiDB-lite"/>
    </source>
</evidence>
<keyword evidence="2" id="KW-0472">Membrane</keyword>
<feature type="region of interest" description="Disordered" evidence="1">
    <location>
        <begin position="946"/>
        <end position="980"/>
    </location>
</feature>
<comment type="caution">
    <text evidence="4">The sequence shown here is derived from an EMBL/GenBank/DDBJ whole genome shotgun (WGS) entry which is preliminary data.</text>
</comment>
<gene>
    <name evidence="4" type="ORF">DLAC_03777</name>
</gene>